<keyword evidence="1" id="KW-0694">RNA-binding</keyword>
<evidence type="ECO:0000259" key="4">
    <source>
        <dbReference type="Pfam" id="PF00673"/>
    </source>
</evidence>
<keyword evidence="1" id="KW-0820">tRNA-binding</keyword>
<keyword evidence="2" id="KW-0699">rRNA-binding</keyword>
<name>A0A377D9R9_ECOLX</name>
<gene>
    <name evidence="5" type="primary">rplE</name>
    <name evidence="5" type="ORF">NCTC9962_06791</name>
</gene>
<dbReference type="GO" id="GO:0019843">
    <property type="term" value="F:rRNA binding"/>
    <property type="evidence" value="ECO:0007669"/>
    <property type="project" value="UniProtKB-KW"/>
</dbReference>
<accession>A0A377D9R9</accession>
<dbReference type="Gene3D" id="3.30.1440.10">
    <property type="match status" value="1"/>
</dbReference>
<dbReference type="GO" id="GO:0005840">
    <property type="term" value="C:ribosome"/>
    <property type="evidence" value="ECO:0007669"/>
    <property type="project" value="UniProtKB-KW"/>
</dbReference>
<protein>
    <recommendedName>
        <fullName evidence="3">50S ribosomal protein L5</fullName>
    </recommendedName>
</protein>
<evidence type="ECO:0000313" key="6">
    <source>
        <dbReference type="Proteomes" id="UP000254052"/>
    </source>
</evidence>
<proteinExistence type="predicted"/>
<feature type="domain" description="Large ribosomal subunit protein uL5 C-terminal" evidence="4">
    <location>
        <begin position="1"/>
        <end position="48"/>
    </location>
</feature>
<organism evidence="5 6">
    <name type="scientific">Escherichia coli</name>
    <dbReference type="NCBI Taxonomy" id="562"/>
    <lineage>
        <taxon>Bacteria</taxon>
        <taxon>Pseudomonadati</taxon>
        <taxon>Pseudomonadota</taxon>
        <taxon>Gammaproteobacteria</taxon>
        <taxon>Enterobacterales</taxon>
        <taxon>Enterobacteriaceae</taxon>
        <taxon>Escherichia</taxon>
    </lineage>
</organism>
<keyword evidence="5" id="KW-0689">Ribosomal protein</keyword>
<sequence>MGVREQIIFPEIDYDKVDRVRGLDITITTTAKSDEEGRALLAAFDFPFRK</sequence>
<dbReference type="InterPro" id="IPR031309">
    <property type="entry name" value="Ribosomal_uL5_C"/>
</dbReference>
<evidence type="ECO:0000256" key="1">
    <source>
        <dbReference type="ARBA" id="ARBA00022555"/>
    </source>
</evidence>
<dbReference type="SUPFAM" id="SSF55282">
    <property type="entry name" value="RL5-like"/>
    <property type="match status" value="1"/>
</dbReference>
<dbReference type="EMBL" id="UGED01000019">
    <property type="protein sequence ID" value="STM17807.1"/>
    <property type="molecule type" value="Genomic_DNA"/>
</dbReference>
<reference evidence="5 6" key="1">
    <citation type="submission" date="2018-06" db="EMBL/GenBank/DDBJ databases">
        <authorList>
            <consortium name="Pathogen Informatics"/>
            <person name="Doyle S."/>
        </authorList>
    </citation>
    <scope>NUCLEOTIDE SEQUENCE [LARGE SCALE GENOMIC DNA]</scope>
    <source>
        <strain evidence="5 6">NCTC9962</strain>
    </source>
</reference>
<evidence type="ECO:0000256" key="3">
    <source>
        <dbReference type="ARBA" id="ARBA00035461"/>
    </source>
</evidence>
<dbReference type="GO" id="GO:0000049">
    <property type="term" value="F:tRNA binding"/>
    <property type="evidence" value="ECO:0007669"/>
    <property type="project" value="UniProtKB-KW"/>
</dbReference>
<dbReference type="Proteomes" id="UP000254052">
    <property type="component" value="Unassembled WGS sequence"/>
</dbReference>
<dbReference type="InterPro" id="IPR022803">
    <property type="entry name" value="Ribosomal_uL5_dom_sf"/>
</dbReference>
<keyword evidence="5" id="KW-0687">Ribonucleoprotein</keyword>
<evidence type="ECO:0000313" key="5">
    <source>
        <dbReference type="EMBL" id="STM17807.1"/>
    </source>
</evidence>
<evidence type="ECO:0000256" key="2">
    <source>
        <dbReference type="ARBA" id="ARBA00022730"/>
    </source>
</evidence>
<dbReference type="Pfam" id="PF00673">
    <property type="entry name" value="Ribosomal_L5_C"/>
    <property type="match status" value="1"/>
</dbReference>
<dbReference type="AlphaFoldDB" id="A0A377D9R9"/>